<name>U1I366_ENDPU</name>
<dbReference type="GeneID" id="19241067"/>
<keyword evidence="5" id="KW-1185">Reference proteome</keyword>
<dbReference type="PANTHER" id="PTHR24198:SF194">
    <property type="entry name" value="INVERSIN-A"/>
    <property type="match status" value="1"/>
</dbReference>
<protein>
    <submittedName>
        <fullName evidence="4">Uncharacterized protein</fullName>
    </submittedName>
</protein>
<dbReference type="SUPFAM" id="SSF48403">
    <property type="entry name" value="Ankyrin repeat"/>
    <property type="match status" value="1"/>
</dbReference>
<feature type="repeat" description="ANK" evidence="3">
    <location>
        <begin position="568"/>
        <end position="600"/>
    </location>
</feature>
<keyword evidence="2 3" id="KW-0040">ANK repeat</keyword>
<evidence type="ECO:0000313" key="4">
    <source>
        <dbReference type="EMBL" id="ERF76459.1"/>
    </source>
</evidence>
<dbReference type="PROSITE" id="PS50088">
    <property type="entry name" value="ANK_REPEAT"/>
    <property type="match status" value="6"/>
</dbReference>
<feature type="repeat" description="ANK" evidence="3">
    <location>
        <begin position="603"/>
        <end position="635"/>
    </location>
</feature>
<accession>U1I366</accession>
<dbReference type="OrthoDB" id="4540681at2759"/>
<dbReference type="PANTHER" id="PTHR24198">
    <property type="entry name" value="ANKYRIN REPEAT AND PROTEIN KINASE DOMAIN-CONTAINING PROTEIN"/>
    <property type="match status" value="1"/>
</dbReference>
<dbReference type="InterPro" id="IPR002110">
    <property type="entry name" value="Ankyrin_rpt"/>
</dbReference>
<evidence type="ECO:0000256" key="3">
    <source>
        <dbReference type="PROSITE-ProRule" id="PRU00023"/>
    </source>
</evidence>
<dbReference type="EMBL" id="KE720753">
    <property type="protein sequence ID" value="ERF76459.1"/>
    <property type="molecule type" value="Genomic_DNA"/>
</dbReference>
<feature type="repeat" description="ANK" evidence="3">
    <location>
        <begin position="708"/>
        <end position="740"/>
    </location>
</feature>
<evidence type="ECO:0000256" key="1">
    <source>
        <dbReference type="ARBA" id="ARBA00022737"/>
    </source>
</evidence>
<dbReference type="eggNOG" id="KOG0504">
    <property type="taxonomic scope" value="Eukaryota"/>
</dbReference>
<evidence type="ECO:0000313" key="5">
    <source>
        <dbReference type="Proteomes" id="UP000019373"/>
    </source>
</evidence>
<dbReference type="AlphaFoldDB" id="U1I366"/>
<dbReference type="HOGENOM" id="CLU_359424_0_0_1"/>
<proteinExistence type="predicted"/>
<organism evidence="4 5">
    <name type="scientific">Endocarpon pusillum (strain Z07020 / HMAS-L-300199)</name>
    <name type="common">Lichen-forming fungus</name>
    <dbReference type="NCBI Taxonomy" id="1263415"/>
    <lineage>
        <taxon>Eukaryota</taxon>
        <taxon>Fungi</taxon>
        <taxon>Dikarya</taxon>
        <taxon>Ascomycota</taxon>
        <taxon>Pezizomycotina</taxon>
        <taxon>Eurotiomycetes</taxon>
        <taxon>Chaetothyriomycetidae</taxon>
        <taxon>Verrucariales</taxon>
        <taxon>Verrucariaceae</taxon>
        <taxon>Endocarpon</taxon>
    </lineage>
</organism>
<dbReference type="Proteomes" id="UP000019373">
    <property type="component" value="Unassembled WGS sequence"/>
</dbReference>
<dbReference type="Gene3D" id="1.25.40.20">
    <property type="entry name" value="Ankyrin repeat-containing domain"/>
    <property type="match status" value="2"/>
</dbReference>
<dbReference type="InterPro" id="IPR036770">
    <property type="entry name" value="Ankyrin_rpt-contain_sf"/>
</dbReference>
<keyword evidence="1" id="KW-0677">Repeat</keyword>
<dbReference type="PROSITE" id="PS50297">
    <property type="entry name" value="ANK_REP_REGION"/>
    <property type="match status" value="6"/>
</dbReference>
<dbReference type="Pfam" id="PF12796">
    <property type="entry name" value="Ank_2"/>
    <property type="match status" value="3"/>
</dbReference>
<dbReference type="RefSeq" id="XP_007786159.1">
    <property type="nucleotide sequence ID" value="XM_007787969.1"/>
</dbReference>
<gene>
    <name evidence="4" type="ORF">EPUS_06120</name>
</gene>
<dbReference type="SMART" id="SM00248">
    <property type="entry name" value="ANK"/>
    <property type="match status" value="8"/>
</dbReference>
<reference evidence="5" key="1">
    <citation type="journal article" date="2014" name="BMC Genomics">
        <title>Genome characteristics reveal the impact of lichenization on lichen-forming fungus Endocarpon pusillum Hedwig (Verrucariales, Ascomycota).</title>
        <authorList>
            <person name="Wang Y.-Y."/>
            <person name="Liu B."/>
            <person name="Zhang X.-Y."/>
            <person name="Zhou Q.-M."/>
            <person name="Zhang T."/>
            <person name="Li H."/>
            <person name="Yu Y.-F."/>
            <person name="Zhang X.-L."/>
            <person name="Hao X.-Y."/>
            <person name="Wang M."/>
            <person name="Wang L."/>
            <person name="Wei J.-C."/>
        </authorList>
    </citation>
    <scope>NUCLEOTIDE SEQUENCE [LARGE SCALE GENOMIC DNA]</scope>
    <source>
        <strain evidence="5">Z07020 / HMAS-L-300199</strain>
    </source>
</reference>
<feature type="repeat" description="ANK" evidence="3">
    <location>
        <begin position="674"/>
        <end position="706"/>
    </location>
</feature>
<evidence type="ECO:0000256" key="2">
    <source>
        <dbReference type="ARBA" id="ARBA00023043"/>
    </source>
</evidence>
<dbReference type="OMA" id="DCMWLAA"/>
<feature type="repeat" description="ANK" evidence="3">
    <location>
        <begin position="638"/>
        <end position="670"/>
    </location>
</feature>
<sequence>MSGALVPTGGGNFQQSGQLDWVSLSKSTITFGFDVLVRLSKAELNPATVIIGRIACNRFVIKAEAQKRIYDALSSLKSFSSYGKLVWFGFGIKSTIKDLADTEHGMACVALCACMSISYDSFYVAEVLREFCKYLATPPDLVPSVHQWKVLVGMCAGSVSNSKFPTLLEGLIRLVHSRAELSFQRPTSREALAKAIRALADVSNGKLANITIAGGLDCMWLAAISEWLLALDVEIRLGLGDTVYRSSTHGHRCSSAVTIIFISDNEPSIQLTKCYVVPKGLKFIRDPEPDQPSFKGGRSEWAKILSDTFGRHLDSLLKGTMQHSFAFLLFNASRLAEGCYRYGPMQRSTQLDSAEHSFPFRRFNFSHSLARGQAFLDFASKQVPELAAIINTLDQAGMRNYTNAIWEESIDRITLESVLAVFSGSKSSWASVEKEPSALSYDGICVYFKALEDLNLSPEEASIVRVVAGLIDFEGVKYERINDLVADAGISEGDYGPHVSYNLLVQEAPQHGEGHDEVVEILLTRGAELDPRDKNGQTPLSRAAGNGFKTTVKLMIECSAQLDSKDNSGQTPLALAATLNHIAVVDRLIQEKADVNAAAAAEGGRTALQAAAEGGHLAVVERLIQEKADVNAAAAAWEGRTALQAAAGAGQLTVVKRLIQEKADVNAAAAKYGGGRTALQAAAGAGQLTVVKRLIQEKADVNAAAAEGGRTALQAAAEGGHLVVVKRLIQEKANVNAAAAGYGGRTALQAAAEGGHLAIVERLKRRPMFNVVGRECGAL</sequence>
<feature type="repeat" description="ANK" evidence="3">
    <location>
        <begin position="535"/>
        <end position="567"/>
    </location>
</feature>